<feature type="transmembrane region" description="Helical" evidence="8">
    <location>
        <begin position="392"/>
        <end position="414"/>
    </location>
</feature>
<dbReference type="Gene3D" id="1.25.40.20">
    <property type="entry name" value="Ankyrin repeat-containing domain"/>
    <property type="match status" value="2"/>
</dbReference>
<evidence type="ECO:0000256" key="4">
    <source>
        <dbReference type="ARBA" id="ARBA00022989"/>
    </source>
</evidence>
<reference evidence="10" key="2">
    <citation type="submission" date="2021-03" db="UniProtKB">
        <authorList>
            <consortium name="EnsemblPlants"/>
        </authorList>
    </citation>
    <scope>IDENTIFICATION</scope>
</reference>
<dbReference type="PROSITE" id="PS50297">
    <property type="entry name" value="ANK_REP_REGION"/>
    <property type="match status" value="1"/>
</dbReference>
<keyword evidence="11" id="KW-1185">Reference proteome</keyword>
<feature type="transmembrane region" description="Helical" evidence="8">
    <location>
        <begin position="458"/>
        <end position="480"/>
    </location>
</feature>
<dbReference type="PANTHER" id="PTHR24186">
    <property type="entry name" value="PROTEIN PHOSPHATASE 1 REGULATORY SUBUNIT"/>
    <property type="match status" value="1"/>
</dbReference>
<reference evidence="10" key="1">
    <citation type="journal article" date="2017" name="Nature">
        <title>The genome of Chenopodium quinoa.</title>
        <authorList>
            <person name="Jarvis D.E."/>
            <person name="Ho Y.S."/>
            <person name="Lightfoot D.J."/>
            <person name="Schmoeckel S.M."/>
            <person name="Li B."/>
            <person name="Borm T.J.A."/>
            <person name="Ohyanagi H."/>
            <person name="Mineta K."/>
            <person name="Michell C.T."/>
            <person name="Saber N."/>
            <person name="Kharbatia N.M."/>
            <person name="Rupper R.R."/>
            <person name="Sharp A.R."/>
            <person name="Dally N."/>
            <person name="Boughton B.A."/>
            <person name="Woo Y.H."/>
            <person name="Gao G."/>
            <person name="Schijlen E.G.W.M."/>
            <person name="Guo X."/>
            <person name="Momin A.A."/>
            <person name="Negrao S."/>
            <person name="Al-Babili S."/>
            <person name="Gehring C."/>
            <person name="Roessner U."/>
            <person name="Jung C."/>
            <person name="Murphy K."/>
            <person name="Arold S.T."/>
            <person name="Gojobori T."/>
            <person name="van der Linden C.G."/>
            <person name="van Loo E.N."/>
            <person name="Jellen E.N."/>
            <person name="Maughan P.J."/>
            <person name="Tester M."/>
        </authorList>
    </citation>
    <scope>NUCLEOTIDE SEQUENCE [LARGE SCALE GENOMIC DNA]</scope>
    <source>
        <strain evidence="10">cv. PI 614886</strain>
    </source>
</reference>
<keyword evidence="4 8" id="KW-1133">Transmembrane helix</keyword>
<dbReference type="SUPFAM" id="SSF48403">
    <property type="entry name" value="Ankyrin repeat"/>
    <property type="match status" value="1"/>
</dbReference>
<sequence length="547" mass="62352">MLHQWAELNQVWPIDFLLRGEFPAARTKVFTDLITMKATEENLFDTPLHTAARTHKNVEITKSIINGYKLEQEMKAGNMDESTDYFPPWRIGNIYKHTPLLVAIYEQQNEELALYYINLDSTLCHMFSDSAESPLFAAVGDCCENVVEEILNNQEVTFNMLRKTKGNTILHSLWKMPENTGTKLFERYWWMTKMHDSEGKAAEPFDWLKACENEETSWAVLAFIDSCPNLRKNCLEENDTPLHHIKLQNYQDCVDLLNLPFVAELKNTRDSNGATPLHRALERNDIYLATALLRDEGVERNIKDPEGNTAMSLLAELCQDRDWEYMCYDLNINPHLRLLFIHYDMKLDPIRSALFIVAALLATITFAAGFTLPGGVDEEDNMANKATKASFIVFLLADAYALCSSMLVLFGLIWSMASNRAMEYLLVDRSIFILITSLYGTTLAFMTGIYTVLPNKSLWVAIIVFIICSLPVIFVIRTLLDYVLSKLVPAAANHFQANRIRYLDSQADQVRTLEEGKTSLSRMYSTIPPQYTTSLAQRKGCNSCKKG</sequence>
<keyword evidence="6 8" id="KW-0472">Membrane</keyword>
<evidence type="ECO:0000256" key="1">
    <source>
        <dbReference type="ARBA" id="ARBA00004141"/>
    </source>
</evidence>
<name>A0A803NCY9_CHEQI</name>
<comment type="subcellular location">
    <subcellularLocation>
        <location evidence="1">Membrane</location>
        <topology evidence="1">Multi-pass membrane protein</topology>
    </subcellularLocation>
</comment>
<evidence type="ECO:0000256" key="3">
    <source>
        <dbReference type="ARBA" id="ARBA00022737"/>
    </source>
</evidence>
<keyword evidence="5 7" id="KW-0040">ANK repeat</keyword>
<evidence type="ECO:0000256" key="6">
    <source>
        <dbReference type="ARBA" id="ARBA00023136"/>
    </source>
</evidence>
<feature type="repeat" description="ANK" evidence="7">
    <location>
        <begin position="272"/>
        <end position="305"/>
    </location>
</feature>
<dbReference type="GO" id="GO:0005886">
    <property type="term" value="C:plasma membrane"/>
    <property type="evidence" value="ECO:0007669"/>
    <property type="project" value="TreeGrafter"/>
</dbReference>
<dbReference type="InterPro" id="IPR026961">
    <property type="entry name" value="PGG_dom"/>
</dbReference>
<dbReference type="Pfam" id="PF12796">
    <property type="entry name" value="Ank_2"/>
    <property type="match status" value="1"/>
</dbReference>
<evidence type="ECO:0000259" key="9">
    <source>
        <dbReference type="Pfam" id="PF13962"/>
    </source>
</evidence>
<dbReference type="Proteomes" id="UP000596660">
    <property type="component" value="Unplaced"/>
</dbReference>
<dbReference type="PANTHER" id="PTHR24186:SF46">
    <property type="entry name" value="PROTEIN ACCELERATED CELL DEATH 6-LIKE"/>
    <property type="match status" value="1"/>
</dbReference>
<dbReference type="Pfam" id="PF13962">
    <property type="entry name" value="PGG"/>
    <property type="match status" value="1"/>
</dbReference>
<evidence type="ECO:0000256" key="8">
    <source>
        <dbReference type="SAM" id="Phobius"/>
    </source>
</evidence>
<dbReference type="InterPro" id="IPR036770">
    <property type="entry name" value="Ankyrin_rpt-contain_sf"/>
</dbReference>
<keyword evidence="2 8" id="KW-0812">Transmembrane</keyword>
<dbReference type="Gramene" id="AUR62043968-RA">
    <property type="protein sequence ID" value="AUR62043968-RA:cds"/>
    <property type="gene ID" value="AUR62043968"/>
</dbReference>
<evidence type="ECO:0000313" key="10">
    <source>
        <dbReference type="EnsemblPlants" id="AUR62043968-RA:cds"/>
    </source>
</evidence>
<accession>A0A803NCY9</accession>
<dbReference type="InterPro" id="IPR002110">
    <property type="entry name" value="Ankyrin_rpt"/>
</dbReference>
<evidence type="ECO:0000256" key="5">
    <source>
        <dbReference type="ARBA" id="ARBA00023043"/>
    </source>
</evidence>
<feature type="transmembrane region" description="Helical" evidence="8">
    <location>
        <begin position="353"/>
        <end position="372"/>
    </location>
</feature>
<dbReference type="AlphaFoldDB" id="A0A803NCY9"/>
<feature type="domain" description="PGG" evidence="9">
    <location>
        <begin position="350"/>
        <end position="452"/>
    </location>
</feature>
<dbReference type="SMART" id="SM00248">
    <property type="entry name" value="ANK"/>
    <property type="match status" value="4"/>
</dbReference>
<feature type="transmembrane region" description="Helical" evidence="8">
    <location>
        <begin position="426"/>
        <end position="452"/>
    </location>
</feature>
<proteinExistence type="predicted"/>
<evidence type="ECO:0000256" key="7">
    <source>
        <dbReference type="PROSITE-ProRule" id="PRU00023"/>
    </source>
</evidence>
<evidence type="ECO:0000313" key="11">
    <source>
        <dbReference type="Proteomes" id="UP000596660"/>
    </source>
</evidence>
<dbReference type="EnsemblPlants" id="AUR62043968-RA">
    <property type="protein sequence ID" value="AUR62043968-RA:cds"/>
    <property type="gene ID" value="AUR62043968"/>
</dbReference>
<protein>
    <recommendedName>
        <fullName evidence="9">PGG domain-containing protein</fullName>
    </recommendedName>
</protein>
<keyword evidence="3" id="KW-0677">Repeat</keyword>
<evidence type="ECO:0000256" key="2">
    <source>
        <dbReference type="ARBA" id="ARBA00022692"/>
    </source>
</evidence>
<organism evidence="10 11">
    <name type="scientific">Chenopodium quinoa</name>
    <name type="common">Quinoa</name>
    <dbReference type="NCBI Taxonomy" id="63459"/>
    <lineage>
        <taxon>Eukaryota</taxon>
        <taxon>Viridiplantae</taxon>
        <taxon>Streptophyta</taxon>
        <taxon>Embryophyta</taxon>
        <taxon>Tracheophyta</taxon>
        <taxon>Spermatophyta</taxon>
        <taxon>Magnoliopsida</taxon>
        <taxon>eudicotyledons</taxon>
        <taxon>Gunneridae</taxon>
        <taxon>Pentapetalae</taxon>
        <taxon>Caryophyllales</taxon>
        <taxon>Chenopodiaceae</taxon>
        <taxon>Chenopodioideae</taxon>
        <taxon>Atripliceae</taxon>
        <taxon>Chenopodium</taxon>
    </lineage>
</organism>
<dbReference type="PROSITE" id="PS50088">
    <property type="entry name" value="ANK_REPEAT"/>
    <property type="match status" value="1"/>
</dbReference>